<keyword evidence="2" id="KW-1003">Cell membrane</keyword>
<feature type="domain" description="ABC3 transporter permease C-terminal" evidence="8">
    <location>
        <begin position="736"/>
        <end position="852"/>
    </location>
</feature>
<dbReference type="Pfam" id="PF02687">
    <property type="entry name" value="FtsX"/>
    <property type="match status" value="2"/>
</dbReference>
<dbReference type="InterPro" id="IPR038766">
    <property type="entry name" value="Membrane_comp_ABC_pdt"/>
</dbReference>
<feature type="region of interest" description="Disordered" evidence="6">
    <location>
        <begin position="649"/>
        <end position="697"/>
    </location>
</feature>
<evidence type="ECO:0000256" key="2">
    <source>
        <dbReference type="ARBA" id="ARBA00022475"/>
    </source>
</evidence>
<feature type="compositionally biased region" description="Basic and acidic residues" evidence="6">
    <location>
        <begin position="474"/>
        <end position="499"/>
    </location>
</feature>
<dbReference type="Proteomes" id="UP001501577">
    <property type="component" value="Unassembled WGS sequence"/>
</dbReference>
<feature type="transmembrane region" description="Helical" evidence="7">
    <location>
        <begin position="1189"/>
        <end position="1211"/>
    </location>
</feature>
<evidence type="ECO:0000256" key="6">
    <source>
        <dbReference type="SAM" id="MobiDB-lite"/>
    </source>
</evidence>
<feature type="domain" description="MacB-like periplasmic core" evidence="9">
    <location>
        <begin position="904"/>
        <end position="1098"/>
    </location>
</feature>
<feature type="compositionally biased region" description="Polar residues" evidence="6">
    <location>
        <begin position="372"/>
        <end position="382"/>
    </location>
</feature>
<evidence type="ECO:0000256" key="4">
    <source>
        <dbReference type="ARBA" id="ARBA00022989"/>
    </source>
</evidence>
<accession>A0ABN3Y1S9</accession>
<feature type="transmembrane region" description="Helical" evidence="7">
    <location>
        <begin position="733"/>
        <end position="754"/>
    </location>
</feature>
<feature type="compositionally biased region" description="Polar residues" evidence="6">
    <location>
        <begin position="505"/>
        <end position="516"/>
    </location>
</feature>
<proteinExistence type="predicted"/>
<feature type="compositionally biased region" description="Basic and acidic residues" evidence="6">
    <location>
        <begin position="658"/>
        <end position="697"/>
    </location>
</feature>
<dbReference type="EMBL" id="BAAAXQ010000025">
    <property type="protein sequence ID" value="GAA3014524.1"/>
    <property type="molecule type" value="Genomic_DNA"/>
</dbReference>
<feature type="compositionally biased region" description="Polar residues" evidence="6">
    <location>
        <begin position="399"/>
        <end position="416"/>
    </location>
</feature>
<feature type="compositionally biased region" description="Low complexity" evidence="6">
    <location>
        <begin position="557"/>
        <end position="568"/>
    </location>
</feature>
<name>A0ABN3Y1S9_9ENTE</name>
<keyword evidence="4 7" id="KW-1133">Transmembrane helix</keyword>
<evidence type="ECO:0008006" key="12">
    <source>
        <dbReference type="Google" id="ProtNLM"/>
    </source>
</evidence>
<dbReference type="InterPro" id="IPR003838">
    <property type="entry name" value="ABC3_permease_C"/>
</dbReference>
<gene>
    <name evidence="10" type="ORF">GCM10019998_08250</name>
</gene>
<keyword evidence="3 7" id="KW-0812">Transmembrane</keyword>
<dbReference type="InterPro" id="IPR025857">
    <property type="entry name" value="MacB_PCD"/>
</dbReference>
<keyword evidence="5 7" id="KW-0472">Membrane</keyword>
<reference evidence="11" key="1">
    <citation type="journal article" date="2019" name="Int. J. Syst. Evol. Microbiol.">
        <title>The Global Catalogue of Microorganisms (GCM) 10K type strain sequencing project: providing services to taxonomists for standard genome sequencing and annotation.</title>
        <authorList>
            <consortium name="The Broad Institute Genomics Platform"/>
            <consortium name="The Broad Institute Genome Sequencing Center for Infectious Disease"/>
            <person name="Wu L."/>
            <person name="Ma J."/>
        </authorList>
    </citation>
    <scope>NUCLEOTIDE SEQUENCE [LARGE SCALE GENOMIC DNA]</scope>
    <source>
        <strain evidence="11">JCM 8736</strain>
    </source>
</reference>
<dbReference type="Gene3D" id="1.10.287.1490">
    <property type="match status" value="1"/>
</dbReference>
<evidence type="ECO:0000256" key="1">
    <source>
        <dbReference type="ARBA" id="ARBA00004651"/>
    </source>
</evidence>
<dbReference type="Pfam" id="PF12704">
    <property type="entry name" value="MacB_PCD"/>
    <property type="match status" value="1"/>
</dbReference>
<feature type="transmembrane region" description="Helical" evidence="7">
    <location>
        <begin position="903"/>
        <end position="923"/>
    </location>
</feature>
<dbReference type="PANTHER" id="PTHR30287">
    <property type="entry name" value="MEMBRANE COMPONENT OF PREDICTED ABC SUPERFAMILY METABOLITE UPTAKE TRANSPORTER"/>
    <property type="match status" value="1"/>
</dbReference>
<feature type="domain" description="ABC3 transporter permease C-terminal" evidence="8">
    <location>
        <begin position="1140"/>
        <end position="1255"/>
    </location>
</feature>
<feature type="region of interest" description="Disordered" evidence="6">
    <location>
        <begin position="532"/>
        <end position="568"/>
    </location>
</feature>
<feature type="transmembrane region" description="Helical" evidence="7">
    <location>
        <begin position="829"/>
        <end position="850"/>
    </location>
</feature>
<feature type="compositionally biased region" description="Polar residues" evidence="6">
    <location>
        <begin position="538"/>
        <end position="556"/>
    </location>
</feature>
<dbReference type="PANTHER" id="PTHR30287:SF1">
    <property type="entry name" value="INNER MEMBRANE PROTEIN"/>
    <property type="match status" value="1"/>
</dbReference>
<protein>
    <recommendedName>
        <fullName evidence="12">ABC transporter permease</fullName>
    </recommendedName>
</protein>
<comment type="caution">
    <text evidence="10">The sequence shown here is derived from an EMBL/GenBank/DDBJ whole genome shotgun (WGS) entry which is preliminary data.</text>
</comment>
<feature type="transmembrane region" description="Helical" evidence="7">
    <location>
        <begin position="1137"/>
        <end position="1156"/>
    </location>
</feature>
<dbReference type="RefSeq" id="WP_068708675.1">
    <property type="nucleotide sequence ID" value="NZ_BAAAXQ010000025.1"/>
</dbReference>
<keyword evidence="11" id="KW-1185">Reference proteome</keyword>
<feature type="transmembrane region" description="Helical" evidence="7">
    <location>
        <begin position="782"/>
        <end position="809"/>
    </location>
</feature>
<evidence type="ECO:0000259" key="9">
    <source>
        <dbReference type="Pfam" id="PF12704"/>
    </source>
</evidence>
<feature type="compositionally biased region" description="Low complexity" evidence="6">
    <location>
        <begin position="417"/>
        <end position="430"/>
    </location>
</feature>
<evidence type="ECO:0000256" key="3">
    <source>
        <dbReference type="ARBA" id="ARBA00022692"/>
    </source>
</evidence>
<evidence type="ECO:0000259" key="8">
    <source>
        <dbReference type="Pfam" id="PF02687"/>
    </source>
</evidence>
<sequence length="1266" mass="142514">MRKKKLWKDIGRSFTGSWGRFFSILSLMALGTFAFVGLKVTGPDMRATAENFYDQTNLADMTLTSTWGLDESDQDLLEKNKQLDDVEYGYLEDVTLKDTDTSMRIFSAPEEISQYEVVEGNMPQKNNEIALDYQQQDHFDLGDTIKLEQEKSDDSENETDESSPEILKRTTYKVVGFVKSSEITETSNIGQTTVGTGQLDSYGVVSEENFDSDVYMIARMNFSDTRGLNAYSDKYDRLIRKHQKSVEKLFDDQSEKRLADVKEDRQQEIDDGWKKIKDTKQKLKDAKTQLDKAQEQIQEGQEQIDENQAQLENEVAQAQVQINDGQQQLDQGKSTIATAENQLVQAKTQLDNGKASLSQKWTQLQSAKSQLDNAQSSLASNKEQLDKGAAAIKQGKEQFASSQQKISENEQNLQAGQSQVEQQQKNLQQQQDEKQGQIEQLQNKSEEAKKQAAPLKANYEQIAAENKPVITQLEEQKEQVESEEDSQRLDEQIQAKQEEIDAAEQSYNQALGTSDALQQKADNAQSTLDATLGEKQEQLSNVKSEAEQGQQTLDSAKQQLEQKQTQLVQKEQEYQSGLEQYNAGVQTFNQNKAAYEQGLSKWVSGMEALNKNSAEYQKNAQNLATAKQELGNKEAELIQAKNTLADKQVQGQNQLDQAQDKLSDKKAEYEENKADYEKQKEKADKEIPDREQELKDAQEELDDLQAPEYTFDDRKDGNPGYKQYLENSQRVDILSNIFPVFLFAIAVLVSLTTMTRFVDEERINTGTLKALGYSNWDVKKKFVVYGIVSSSLGAILGTALGHTLLPTVIFEAYAASSTFDQVTLNFSTFYSFIGFAIAIICTTLPAYLVASRELNEKTARLLEAKPPKKGSRILLERITPIWNHLSFTYKVTARNLFRYKKRMFMTVFGVAGCTALLVTGFGIRDSLTGIVDHQFDDLVKYDLIVNKKDNLSDDEQEQMDKKLDQNDVANATDVYYEQLNVRAGENNDTQDITLLVPDDEQAFNQDVEMVTREEQKQLSLSDDGAILSEKLADLLDAKTGDTVTLEDEDGQSHQVKISGITEMYMGHYIYMSQKAYQDAFDSNSDPNSYLVTLNDTSQENIDKQSSAFMDLDGVQGVVQSSAISEQVDNVIDGLNNVILVLITCATLLALVVIYNLTNINVSERIRELSTIKVLGFYNREVTMYIYRETILLSILGILAGYVVGYFLHGFIMQTLPPDEAMFSPGLQLSNFGLSAGITLLITILLMFVIHRKLKNIDMLEALQSAD</sequence>
<comment type="subcellular location">
    <subcellularLocation>
        <location evidence="1">Cell membrane</location>
        <topology evidence="1">Multi-pass membrane protein</topology>
    </subcellularLocation>
</comment>
<organism evidence="10 11">
    <name type="scientific">Tetragenococcus solitarius</name>
    <dbReference type="NCBI Taxonomy" id="71453"/>
    <lineage>
        <taxon>Bacteria</taxon>
        <taxon>Bacillati</taxon>
        <taxon>Bacillota</taxon>
        <taxon>Bacilli</taxon>
        <taxon>Lactobacillales</taxon>
        <taxon>Enterococcaceae</taxon>
        <taxon>Tetragenococcus</taxon>
    </lineage>
</organism>
<feature type="transmembrane region" description="Helical" evidence="7">
    <location>
        <begin position="21"/>
        <end position="38"/>
    </location>
</feature>
<evidence type="ECO:0000313" key="10">
    <source>
        <dbReference type="EMBL" id="GAA3014524.1"/>
    </source>
</evidence>
<feature type="transmembrane region" description="Helical" evidence="7">
    <location>
        <begin position="1231"/>
        <end position="1249"/>
    </location>
</feature>
<evidence type="ECO:0000256" key="5">
    <source>
        <dbReference type="ARBA" id="ARBA00023136"/>
    </source>
</evidence>
<evidence type="ECO:0000256" key="7">
    <source>
        <dbReference type="SAM" id="Phobius"/>
    </source>
</evidence>
<feature type="region of interest" description="Disordered" evidence="6">
    <location>
        <begin position="372"/>
        <end position="516"/>
    </location>
</feature>
<evidence type="ECO:0000313" key="11">
    <source>
        <dbReference type="Proteomes" id="UP001501577"/>
    </source>
</evidence>